<evidence type="ECO:0000313" key="3">
    <source>
        <dbReference type="Proteomes" id="UP000655225"/>
    </source>
</evidence>
<reference evidence="2 3" key="1">
    <citation type="submission" date="2020-04" db="EMBL/GenBank/DDBJ databases">
        <title>Plant Genome Project.</title>
        <authorList>
            <person name="Zhang R.-G."/>
        </authorList>
    </citation>
    <scope>NUCLEOTIDE SEQUENCE [LARGE SCALE GENOMIC DNA]</scope>
    <source>
        <strain evidence="2">YNK0</strain>
        <tissue evidence="2">Leaf</tissue>
    </source>
</reference>
<organism evidence="2 3">
    <name type="scientific">Tetracentron sinense</name>
    <name type="common">Spur-leaf</name>
    <dbReference type="NCBI Taxonomy" id="13715"/>
    <lineage>
        <taxon>Eukaryota</taxon>
        <taxon>Viridiplantae</taxon>
        <taxon>Streptophyta</taxon>
        <taxon>Embryophyta</taxon>
        <taxon>Tracheophyta</taxon>
        <taxon>Spermatophyta</taxon>
        <taxon>Magnoliopsida</taxon>
        <taxon>Trochodendrales</taxon>
        <taxon>Trochodendraceae</taxon>
        <taxon>Tetracentron</taxon>
    </lineage>
</organism>
<dbReference type="Proteomes" id="UP000655225">
    <property type="component" value="Unassembled WGS sequence"/>
</dbReference>
<feature type="domain" description="THIF-type NAD/FAD binding fold" evidence="1">
    <location>
        <begin position="4"/>
        <end position="42"/>
    </location>
</feature>
<dbReference type="AlphaFoldDB" id="A0A834ZRS2"/>
<protein>
    <recommendedName>
        <fullName evidence="1">THIF-type NAD/FAD binding fold domain-containing protein</fullName>
    </recommendedName>
</protein>
<accession>A0A834ZRS2</accession>
<name>A0A834ZRS2_TETSI</name>
<comment type="caution">
    <text evidence="2">The sequence shown here is derived from an EMBL/GenBank/DDBJ whole genome shotgun (WGS) entry which is preliminary data.</text>
</comment>
<sequence length="84" mass="9072">MASELQLKAIQSAKVLMVGAGGIGCELLKTLALSGFQDIHIVSSFHGLSLFLLLLWRVFGDGVLVILLLEEVLGETWFDSVLLS</sequence>
<gene>
    <name evidence="2" type="ORF">HHK36_003081</name>
</gene>
<dbReference type="EMBL" id="JABCRI010000002">
    <property type="protein sequence ID" value="KAF8410550.1"/>
    <property type="molecule type" value="Genomic_DNA"/>
</dbReference>
<evidence type="ECO:0000313" key="2">
    <source>
        <dbReference type="EMBL" id="KAF8410550.1"/>
    </source>
</evidence>
<dbReference type="Pfam" id="PF00899">
    <property type="entry name" value="ThiF"/>
    <property type="match status" value="1"/>
</dbReference>
<dbReference type="GO" id="GO:0008641">
    <property type="term" value="F:ubiquitin-like modifier activating enzyme activity"/>
    <property type="evidence" value="ECO:0007669"/>
    <property type="project" value="InterPro"/>
</dbReference>
<dbReference type="InterPro" id="IPR000594">
    <property type="entry name" value="ThiF_NAD_FAD-bd"/>
</dbReference>
<dbReference type="OrthoDB" id="1939006at2759"/>
<evidence type="ECO:0000259" key="1">
    <source>
        <dbReference type="Pfam" id="PF00899"/>
    </source>
</evidence>
<proteinExistence type="predicted"/>
<dbReference type="InterPro" id="IPR035985">
    <property type="entry name" value="Ubiquitin-activating_enz"/>
</dbReference>
<dbReference type="Gene3D" id="3.40.50.720">
    <property type="entry name" value="NAD(P)-binding Rossmann-like Domain"/>
    <property type="match status" value="1"/>
</dbReference>
<keyword evidence="3" id="KW-1185">Reference proteome</keyword>
<dbReference type="SUPFAM" id="SSF69572">
    <property type="entry name" value="Activating enzymes of the ubiquitin-like proteins"/>
    <property type="match status" value="1"/>
</dbReference>